<gene>
    <name evidence="1" type="ORF">SLEP1_g24531</name>
</gene>
<dbReference type="EMBL" id="BPVZ01000039">
    <property type="protein sequence ID" value="GKV13535.1"/>
    <property type="molecule type" value="Genomic_DNA"/>
</dbReference>
<keyword evidence="2" id="KW-1185">Reference proteome</keyword>
<name>A0AAV5JNA5_9ROSI</name>
<protein>
    <submittedName>
        <fullName evidence="1">Uncharacterized protein</fullName>
    </submittedName>
</protein>
<sequence>MISITSVILISRNVTIFYITLNFITIIMDYCKGIRTCYIHT</sequence>
<dbReference type="AlphaFoldDB" id="A0AAV5JNA5"/>
<proteinExistence type="predicted"/>
<comment type="caution">
    <text evidence="1">The sequence shown here is derived from an EMBL/GenBank/DDBJ whole genome shotgun (WGS) entry which is preliminary data.</text>
</comment>
<accession>A0AAV5JNA5</accession>
<evidence type="ECO:0000313" key="1">
    <source>
        <dbReference type="EMBL" id="GKV13535.1"/>
    </source>
</evidence>
<reference evidence="1 2" key="1">
    <citation type="journal article" date="2021" name="Commun. Biol.">
        <title>The genome of Shorea leprosula (Dipterocarpaceae) highlights the ecological relevance of drought in aseasonal tropical rainforests.</title>
        <authorList>
            <person name="Ng K.K.S."/>
            <person name="Kobayashi M.J."/>
            <person name="Fawcett J.A."/>
            <person name="Hatakeyama M."/>
            <person name="Paape T."/>
            <person name="Ng C.H."/>
            <person name="Ang C.C."/>
            <person name="Tnah L.H."/>
            <person name="Lee C.T."/>
            <person name="Nishiyama T."/>
            <person name="Sese J."/>
            <person name="O'Brien M.J."/>
            <person name="Copetti D."/>
            <person name="Mohd Noor M.I."/>
            <person name="Ong R.C."/>
            <person name="Putra M."/>
            <person name="Sireger I.Z."/>
            <person name="Indrioko S."/>
            <person name="Kosugi Y."/>
            <person name="Izuno A."/>
            <person name="Isagi Y."/>
            <person name="Lee S.L."/>
            <person name="Shimizu K.K."/>
        </authorList>
    </citation>
    <scope>NUCLEOTIDE SEQUENCE [LARGE SCALE GENOMIC DNA]</scope>
    <source>
        <strain evidence="1">214</strain>
    </source>
</reference>
<dbReference type="Proteomes" id="UP001054252">
    <property type="component" value="Unassembled WGS sequence"/>
</dbReference>
<organism evidence="1 2">
    <name type="scientific">Rubroshorea leprosula</name>
    <dbReference type="NCBI Taxonomy" id="152421"/>
    <lineage>
        <taxon>Eukaryota</taxon>
        <taxon>Viridiplantae</taxon>
        <taxon>Streptophyta</taxon>
        <taxon>Embryophyta</taxon>
        <taxon>Tracheophyta</taxon>
        <taxon>Spermatophyta</taxon>
        <taxon>Magnoliopsida</taxon>
        <taxon>eudicotyledons</taxon>
        <taxon>Gunneridae</taxon>
        <taxon>Pentapetalae</taxon>
        <taxon>rosids</taxon>
        <taxon>malvids</taxon>
        <taxon>Malvales</taxon>
        <taxon>Dipterocarpaceae</taxon>
        <taxon>Rubroshorea</taxon>
    </lineage>
</organism>
<evidence type="ECO:0000313" key="2">
    <source>
        <dbReference type="Proteomes" id="UP001054252"/>
    </source>
</evidence>